<accession>A0A382QMX1</accession>
<protein>
    <submittedName>
        <fullName evidence="1">Uncharacterized protein</fullName>
    </submittedName>
</protein>
<organism evidence="1">
    <name type="scientific">marine metagenome</name>
    <dbReference type="NCBI Taxonomy" id="408172"/>
    <lineage>
        <taxon>unclassified sequences</taxon>
        <taxon>metagenomes</taxon>
        <taxon>ecological metagenomes</taxon>
    </lineage>
</organism>
<dbReference type="AlphaFoldDB" id="A0A382QMX1"/>
<reference evidence="1" key="1">
    <citation type="submission" date="2018-05" db="EMBL/GenBank/DDBJ databases">
        <authorList>
            <person name="Lanie J.A."/>
            <person name="Ng W.-L."/>
            <person name="Kazmierczak K.M."/>
            <person name="Andrzejewski T.M."/>
            <person name="Davidsen T.M."/>
            <person name="Wayne K.J."/>
            <person name="Tettelin H."/>
            <person name="Glass J.I."/>
            <person name="Rusch D."/>
            <person name="Podicherti R."/>
            <person name="Tsui H.-C.T."/>
            <person name="Winkler M.E."/>
        </authorList>
    </citation>
    <scope>NUCLEOTIDE SEQUENCE</scope>
</reference>
<dbReference type="EMBL" id="UINC01115660">
    <property type="protein sequence ID" value="SVC86854.1"/>
    <property type="molecule type" value="Genomic_DNA"/>
</dbReference>
<sequence length="48" mass="6083">MIYHNNWSLEELDNMMPWEREIYLGLTMKQIREEQKRNEEQERQSKAR</sequence>
<name>A0A382QMX1_9ZZZZ</name>
<gene>
    <name evidence="1" type="ORF">METZ01_LOCUS339708</name>
</gene>
<proteinExistence type="predicted"/>
<evidence type="ECO:0000313" key="1">
    <source>
        <dbReference type="EMBL" id="SVC86854.1"/>
    </source>
</evidence>